<dbReference type="GO" id="GO:0005886">
    <property type="term" value="C:plasma membrane"/>
    <property type="evidence" value="ECO:0007669"/>
    <property type="project" value="TreeGrafter"/>
</dbReference>
<evidence type="ECO:0000259" key="2">
    <source>
        <dbReference type="Pfam" id="PF16533"/>
    </source>
</evidence>
<dbReference type="Gene3D" id="1.10.287.3550">
    <property type="match status" value="1"/>
</dbReference>
<dbReference type="WBParaSite" id="PSAMB.scaffold6831size8718.g29183.t1">
    <property type="protein sequence ID" value="PSAMB.scaffold6831size8718.g29183.t1"/>
    <property type="gene ID" value="PSAMB.scaffold6831size8718.g29183"/>
</dbReference>
<feature type="compositionally biased region" description="Polar residues" evidence="1">
    <location>
        <begin position="189"/>
        <end position="212"/>
    </location>
</feature>
<dbReference type="GO" id="GO:0005509">
    <property type="term" value="F:calcium ion binding"/>
    <property type="evidence" value="ECO:0007669"/>
    <property type="project" value="TreeGrafter"/>
</dbReference>
<dbReference type="PANTHER" id="PTHR15136:SF5">
    <property type="entry name" value="STROMAL INTERACTION MOLECULE HOMOLOG"/>
    <property type="match status" value="1"/>
</dbReference>
<dbReference type="GO" id="GO:0006874">
    <property type="term" value="P:intracellular calcium ion homeostasis"/>
    <property type="evidence" value="ECO:0007669"/>
    <property type="project" value="TreeGrafter"/>
</dbReference>
<feature type="region of interest" description="Disordered" evidence="1">
    <location>
        <begin position="172"/>
        <end position="295"/>
    </location>
</feature>
<evidence type="ECO:0000313" key="4">
    <source>
        <dbReference type="WBParaSite" id="PSAMB.scaffold6831size8718.g29183.t1"/>
    </source>
</evidence>
<name>A0A914X8F9_9BILA</name>
<dbReference type="GO" id="GO:0005783">
    <property type="term" value="C:endoplasmic reticulum"/>
    <property type="evidence" value="ECO:0007669"/>
    <property type="project" value="TreeGrafter"/>
</dbReference>
<feature type="compositionally biased region" description="Low complexity" evidence="1">
    <location>
        <begin position="235"/>
        <end position="247"/>
    </location>
</feature>
<sequence length="295" mass="31437">MVILYIFQVEKLRRKQTSLVSSFKLATGSNSGTEDLDQRIFKLKSRMVQITGAMEECQQRWVQVESLCGFPLVGAPPSGRPPQAPFTAAHCFHQLTATAGYQHSHPGVLSLPLQSALAAVPIACGGYVRPSNFLSPSSSVPYALNYSGTYKSSTYARSAVIHPTGVQSLYVQHPQQQQQSKASASLASYPTTMSSGVNGSITSRSEANTPDSTPGARTPGSKPPVFCVGDQSDTVSSVNSVASSAVRSRLKESTFTALESSGRSMSHNSLAPTTVSNSSDEKRKRSGLGGLFKRK</sequence>
<evidence type="ECO:0000313" key="3">
    <source>
        <dbReference type="Proteomes" id="UP000887566"/>
    </source>
</evidence>
<evidence type="ECO:0000256" key="1">
    <source>
        <dbReference type="SAM" id="MobiDB-lite"/>
    </source>
</evidence>
<dbReference type="InterPro" id="IPR032393">
    <property type="entry name" value="SOAR_STIM1/2"/>
</dbReference>
<proteinExistence type="predicted"/>
<protein>
    <submittedName>
        <fullName evidence="4">Stromal interaction molecule Orai1-activating region domain-containing protein</fullName>
    </submittedName>
</protein>
<dbReference type="Proteomes" id="UP000887566">
    <property type="component" value="Unplaced"/>
</dbReference>
<keyword evidence="3" id="KW-1185">Reference proteome</keyword>
<dbReference type="PANTHER" id="PTHR15136">
    <property type="entry name" value="STROMAL INTERACTION MOLECULE HOMOLOG"/>
    <property type="match status" value="1"/>
</dbReference>
<dbReference type="InterPro" id="IPR037608">
    <property type="entry name" value="STIM1/2"/>
</dbReference>
<organism evidence="3 4">
    <name type="scientific">Plectus sambesii</name>
    <dbReference type="NCBI Taxonomy" id="2011161"/>
    <lineage>
        <taxon>Eukaryota</taxon>
        <taxon>Metazoa</taxon>
        <taxon>Ecdysozoa</taxon>
        <taxon>Nematoda</taxon>
        <taxon>Chromadorea</taxon>
        <taxon>Plectida</taxon>
        <taxon>Plectina</taxon>
        <taxon>Plectoidea</taxon>
        <taxon>Plectidae</taxon>
        <taxon>Plectus</taxon>
    </lineage>
</organism>
<feature type="compositionally biased region" description="Polar residues" evidence="1">
    <location>
        <begin position="253"/>
        <end position="278"/>
    </location>
</feature>
<dbReference type="Pfam" id="PF16533">
    <property type="entry name" value="SOAR"/>
    <property type="match status" value="1"/>
</dbReference>
<dbReference type="GO" id="GO:0005246">
    <property type="term" value="F:calcium channel regulator activity"/>
    <property type="evidence" value="ECO:0007669"/>
    <property type="project" value="InterPro"/>
</dbReference>
<feature type="compositionally biased region" description="Low complexity" evidence="1">
    <location>
        <begin position="172"/>
        <end position="188"/>
    </location>
</feature>
<feature type="domain" description="STIM1/2 Orai1-activating region" evidence="2">
    <location>
        <begin position="8"/>
        <end position="72"/>
    </location>
</feature>
<dbReference type="GO" id="GO:0002115">
    <property type="term" value="P:store-operated calcium entry"/>
    <property type="evidence" value="ECO:0007669"/>
    <property type="project" value="TreeGrafter"/>
</dbReference>
<reference evidence="4" key="1">
    <citation type="submission" date="2022-11" db="UniProtKB">
        <authorList>
            <consortium name="WormBaseParasite"/>
        </authorList>
    </citation>
    <scope>IDENTIFICATION</scope>
</reference>
<accession>A0A914X8F9</accession>
<dbReference type="AlphaFoldDB" id="A0A914X8F9"/>